<reference evidence="1 2" key="1">
    <citation type="submission" date="2024-04" db="EMBL/GenBank/DDBJ databases">
        <title>Genomic Markers of Mycobacteria.</title>
        <authorList>
            <person name="Soliman M.S."/>
            <person name="Elkholy A."/>
            <person name="Soliman N.S."/>
            <person name="Abbas A."/>
            <person name="Khayrat S."/>
            <person name="Shawky S."/>
        </authorList>
    </citation>
    <scope>NUCLEOTIDE SEQUENCE [LARGE SCALE GENOMIC DNA]</scope>
    <source>
        <strain evidence="1 2">Egy-CU-AM5</strain>
    </source>
</reference>
<organism evidence="1 2">
    <name type="scientific">Mycolicibacterium porcinum</name>
    <dbReference type="NCBI Taxonomy" id="39693"/>
    <lineage>
        <taxon>Bacteria</taxon>
        <taxon>Bacillati</taxon>
        <taxon>Actinomycetota</taxon>
        <taxon>Actinomycetes</taxon>
        <taxon>Mycobacteriales</taxon>
        <taxon>Mycobacteriaceae</taxon>
        <taxon>Mycolicibacterium</taxon>
    </lineage>
</organism>
<dbReference type="SUPFAM" id="SSF51161">
    <property type="entry name" value="Trimeric LpxA-like enzymes"/>
    <property type="match status" value="1"/>
</dbReference>
<dbReference type="Proteomes" id="UP001558474">
    <property type="component" value="Unassembled WGS sequence"/>
</dbReference>
<dbReference type="Gene3D" id="2.160.10.10">
    <property type="entry name" value="Hexapeptide repeat proteins"/>
    <property type="match status" value="1"/>
</dbReference>
<evidence type="ECO:0000313" key="1">
    <source>
        <dbReference type="EMBL" id="MEX3737559.1"/>
    </source>
</evidence>
<keyword evidence="2" id="KW-1185">Reference proteome</keyword>
<dbReference type="InterPro" id="IPR011004">
    <property type="entry name" value="Trimer_LpxA-like_sf"/>
</dbReference>
<comment type="caution">
    <text evidence="1">The sequence shown here is derived from an EMBL/GenBank/DDBJ whole genome shotgun (WGS) entry which is preliminary data.</text>
</comment>
<evidence type="ECO:0000313" key="2">
    <source>
        <dbReference type="Proteomes" id="UP001558474"/>
    </source>
</evidence>
<proteinExistence type="predicted"/>
<name>A0ABV3VCM7_9MYCO</name>
<evidence type="ECO:0008006" key="3">
    <source>
        <dbReference type="Google" id="ProtNLM"/>
    </source>
</evidence>
<gene>
    <name evidence="1" type="ORF">ABFW12_04860</name>
</gene>
<sequence>MKKLELLVWLLPSSALKNKLLRMFGHDVSPSASIGPVLALNVGRAVIGRGTTIAALNVFRSLRLLKMGDGATMGSFNMISAHPAYQELHPDVGSLIMGEGAAITSRHNVDCSGTVRIGDMSAVAGQRTTILSHEIDIVLNIQSAGQVVIGERCAVLTNCLVLKGAVLPPHSLLIANSMLIRSRELNPAPGIYGGSPAQFIRTNPADDESWFGRKTSATTELRIDLPRGANSNGLACGSRQSRTSTMQQ</sequence>
<protein>
    <recommendedName>
        <fullName evidence="3">Acetyltransferase</fullName>
    </recommendedName>
</protein>
<dbReference type="EMBL" id="JBDLOU010000007">
    <property type="protein sequence ID" value="MEX3737559.1"/>
    <property type="molecule type" value="Genomic_DNA"/>
</dbReference>
<dbReference type="RefSeq" id="WP_368572503.1">
    <property type="nucleotide sequence ID" value="NZ_JBDLOU010000007.1"/>
</dbReference>
<accession>A0ABV3VCM7</accession>